<dbReference type="GO" id="GO:0016740">
    <property type="term" value="F:transferase activity"/>
    <property type="evidence" value="ECO:0007669"/>
    <property type="project" value="InterPro"/>
</dbReference>
<keyword evidence="2" id="KW-0812">Transmembrane</keyword>
<feature type="transmembrane region" description="Helical" evidence="2">
    <location>
        <begin position="307"/>
        <end position="326"/>
    </location>
</feature>
<dbReference type="Gene3D" id="2.60.120.260">
    <property type="entry name" value="Galactose-binding domain-like"/>
    <property type="match status" value="1"/>
</dbReference>
<evidence type="ECO:0000256" key="3">
    <source>
        <dbReference type="SAM" id="SignalP"/>
    </source>
</evidence>
<feature type="transmembrane region" description="Helical" evidence="2">
    <location>
        <begin position="1314"/>
        <end position="1332"/>
    </location>
</feature>
<evidence type="ECO:0000313" key="6">
    <source>
        <dbReference type="Proteomes" id="UP000001213"/>
    </source>
</evidence>
<dbReference type="EMBL" id="CP001966">
    <property type="protein sequence ID" value="ADG77059.1"/>
    <property type="molecule type" value="Genomic_DNA"/>
</dbReference>
<feature type="transmembrane region" description="Helical" evidence="2">
    <location>
        <begin position="271"/>
        <end position="295"/>
    </location>
</feature>
<dbReference type="KEGG" id="tpr:Tpau_0418"/>
<sequence length="1404" mass="146301">MWAFVALLALSFLSSPGKIVADTKLDLTANPLGFLARAANVWSSQSPLGQVQNQAYGYFFPHGSFFALGQVLHVPPWITQRLWWALLLFAGFWGIVRLAEALNTGSRGSRIVAAAAFVIAPHVLTTLGAISSETAPVMLAPWVLLPLVQMVQGHDAPLRNLAARSAVAVALMGAVNAVATGLACAVAALWWLLHVRFGAGTRRFWTFSAWWTVCVALATTWWIVPLLIMGRVSPPFLEFIESSRATTQWASLPEVLRGTTSWSPFISDERAAGAMLTTTPAAVVVTGLLAAAGIAGLTMRHTPKRGVWITVLLVGLAGIGAGYASGLGSPVAEPVRVFLDSVGAPLRNVYKLEPFLRLPLVFGIAHLLARAPLPGTVDLTRVRAAIAHPERDRVAAGALAVVVVLTLAGGMAWAGKLAPRGPYQKIPDYWGQAAGWLADHASGTAPGQARAERALVVPGAPFGAQLWGLTRDEPIQPLAETPWAVRDAIPLNPPGAIRALDSVQRLFSAGTPSAGLAPTLRRQGIGYLVLRADLDPDTSRSARPALARAAILGSPGITEVARFGPDTAPPTVKNVTVDSGLRPPLPAITIYQVDDRDVPAGPYLADLPDIPRVAGGPESLLTLQTDAAAAGRREIGPALLSSDAAAAGLPAGPTTVTDTPKNRETDYGRVDDHSSAIRSASDPRRTLNRLPDYPVTGAGLVDGEWDGATVSASSSASDATQLGTVLPGASPAAAVDGDKDTSWVSSGLDHAVGQWLQFDLPRAREDLAVTVTVGRALGPAVTRLMISTEAGTVYSDPVTAGTPITLVAPSDSTRWLRITAAETANRSWGNQFAISEARLTDARTDTTIPARHDVVVPGTGLQPTRWVFGQDTMGRSGCVVTPGPDGRDGPVQCADIAIGPEEPGALRRTVNGPGAPAVTPTMTLRARPGQALSTLLGAPSAPSSFADAAVGDGRGNGGAASDGDPNTVWTAPQSSTDATAPKPVLRLRLPAPQLVTGLTLALPRGEAPARPTQVGVDLGTGRQVRDIETDADTATIALEPAITDSIAISLLDWDERINVNTLGFPEKMAAGLADVSALGPDGAPVPGSTPASPDRPVTVSCESGPSLRIGDRTVRFRIESTARSLRDGAPVRAVPCESGPLPLPGGRQQVVATPGDAFSVETLTLDTPEAAAATPAATTSPRIQSWTPDRRIIAVTHSEVERVLVVPESRNSGWAATAPDGTPLRAVTVNGWQQGWVVPPGVDGNVTLRYSLNATYRIGLFGGLMLLLILASLALTRGAPAGRAEPVQAWQPAWAIAGLGIGAVSFVLSGWPGLAIWATTGAATAVISRLQVSEDRRAAIRVFCAAGFTAAGMLLLATGPWHAESGYVGHGPWPQGLALAGILIMAWSAVPPRIREPLPPQPPR</sequence>
<keyword evidence="6" id="KW-1185">Reference proteome</keyword>
<feature type="transmembrane region" description="Helical" evidence="2">
    <location>
        <begin position="394"/>
        <end position="415"/>
    </location>
</feature>
<feature type="region of interest" description="Disordered" evidence="1">
    <location>
        <begin position="645"/>
        <end position="690"/>
    </location>
</feature>
<reference evidence="5 6" key="2">
    <citation type="journal article" date="2011" name="Stand. Genomic Sci.">
        <title>Complete genome sequence of Tsukamurella paurometabola type strain (no. 33).</title>
        <authorList>
            <person name="Munk A.C."/>
            <person name="Lapidus A."/>
            <person name="Lucas S."/>
            <person name="Nolan M."/>
            <person name="Tice H."/>
            <person name="Cheng J.F."/>
            <person name="Del Rio T.G."/>
            <person name="Goodwin L."/>
            <person name="Pitluck S."/>
            <person name="Liolios K."/>
            <person name="Huntemann M."/>
            <person name="Ivanova N."/>
            <person name="Mavromatis K."/>
            <person name="Mikhailova N."/>
            <person name="Pati A."/>
            <person name="Chen A."/>
            <person name="Palaniappan K."/>
            <person name="Tapia R."/>
            <person name="Han C."/>
            <person name="Land M."/>
            <person name="Hauser L."/>
            <person name="Chang Y.J."/>
            <person name="Jeffries C.D."/>
            <person name="Brettin T."/>
            <person name="Yasawong M."/>
            <person name="Brambilla E.M."/>
            <person name="Rohde M."/>
            <person name="Sikorski J."/>
            <person name="Goker M."/>
            <person name="Detter J.C."/>
            <person name="Woyke T."/>
            <person name="Bristow J."/>
            <person name="Eisen J.A."/>
            <person name="Markowitz V."/>
            <person name="Hugenholtz P."/>
            <person name="Kyrpides N.C."/>
            <person name="Klenk H.P."/>
        </authorList>
    </citation>
    <scope>NUCLEOTIDE SEQUENCE [LARGE SCALE GENOMIC DNA]</scope>
    <source>
        <strain evidence="6">ATCC 8368 / DSM 20162 / CCUG 35730 / CIP 100753 / JCM 10117 / KCTC 9821 / NBRC 16120 / NCIMB 702349 / NCTC 13040</strain>
    </source>
</reference>
<feature type="region of interest" description="Disordered" evidence="1">
    <location>
        <begin position="936"/>
        <end position="980"/>
    </location>
</feature>
<evidence type="ECO:0000259" key="4">
    <source>
        <dbReference type="PROSITE" id="PS50022"/>
    </source>
</evidence>
<feature type="signal peptide" evidence="3">
    <location>
        <begin position="1"/>
        <end position="21"/>
    </location>
</feature>
<feature type="compositionally biased region" description="Polar residues" evidence="1">
    <location>
        <begin position="967"/>
        <end position="978"/>
    </location>
</feature>
<dbReference type="InterPro" id="IPR056997">
    <property type="entry name" value="CBM_AftD"/>
</dbReference>
<evidence type="ECO:0000256" key="2">
    <source>
        <dbReference type="SAM" id="Phobius"/>
    </source>
</evidence>
<proteinExistence type="predicted"/>
<dbReference type="HOGENOM" id="CLU_003192_1_0_11"/>
<feature type="transmembrane region" description="Helical" evidence="2">
    <location>
        <begin position="167"/>
        <end position="192"/>
    </location>
</feature>
<feature type="domain" description="F5/8 type C" evidence="4">
    <location>
        <begin position="693"/>
        <end position="765"/>
    </location>
</feature>
<keyword evidence="2" id="KW-1133">Transmembrane helix</keyword>
<feature type="transmembrane region" description="Helical" evidence="2">
    <location>
        <begin position="1254"/>
        <end position="1275"/>
    </location>
</feature>
<dbReference type="Proteomes" id="UP000001213">
    <property type="component" value="Chromosome"/>
</dbReference>
<dbReference type="PROSITE" id="PS50022">
    <property type="entry name" value="FA58C_3"/>
    <property type="match status" value="1"/>
</dbReference>
<dbReference type="Pfam" id="PF11847">
    <property type="entry name" value="GT-C_AftD"/>
    <property type="match status" value="1"/>
</dbReference>
<dbReference type="InterPro" id="IPR021798">
    <property type="entry name" value="AftD_N"/>
</dbReference>
<dbReference type="SUPFAM" id="SSF49785">
    <property type="entry name" value="Galactose-binding domain-like"/>
    <property type="match status" value="2"/>
</dbReference>
<feature type="transmembrane region" description="Helical" evidence="2">
    <location>
        <begin position="1287"/>
        <end position="1308"/>
    </location>
</feature>
<feature type="transmembrane region" description="Helical" evidence="2">
    <location>
        <begin position="204"/>
        <end position="224"/>
    </location>
</feature>
<feature type="transmembrane region" description="Helical" evidence="2">
    <location>
        <begin position="1373"/>
        <end position="1390"/>
    </location>
</feature>
<evidence type="ECO:0000313" key="5">
    <source>
        <dbReference type="EMBL" id="ADG77059.1"/>
    </source>
</evidence>
<dbReference type="InterPro" id="IPR008979">
    <property type="entry name" value="Galactose-bd-like_sf"/>
</dbReference>
<keyword evidence="3" id="KW-0732">Signal</keyword>
<dbReference type="Pfam" id="PF24607">
    <property type="entry name" value="CBM_AftD"/>
    <property type="match status" value="1"/>
</dbReference>
<dbReference type="Pfam" id="PF00754">
    <property type="entry name" value="F5_F8_type_C"/>
    <property type="match status" value="1"/>
</dbReference>
<feature type="transmembrane region" description="Helical" evidence="2">
    <location>
        <begin position="1339"/>
        <end position="1361"/>
    </location>
</feature>
<accession>D5URK6</accession>
<feature type="compositionally biased region" description="Basic and acidic residues" evidence="1">
    <location>
        <begin position="660"/>
        <end position="685"/>
    </location>
</feature>
<organism evidence="5 6">
    <name type="scientific">Tsukamurella paurometabola (strain ATCC 8368 / DSM 20162 / CCUG 35730 / CIP 100753 / JCM 10117 / KCTC 9821 / NBRC 16120 / NCIMB 702349 / NCTC 13040)</name>
    <name type="common">Corynebacterium paurometabolum</name>
    <dbReference type="NCBI Taxonomy" id="521096"/>
    <lineage>
        <taxon>Bacteria</taxon>
        <taxon>Bacillati</taxon>
        <taxon>Actinomycetota</taxon>
        <taxon>Actinomycetes</taxon>
        <taxon>Mycobacteriales</taxon>
        <taxon>Tsukamurellaceae</taxon>
        <taxon>Tsukamurella</taxon>
    </lineage>
</organism>
<feature type="chain" id="PRO_5003078021" evidence="3">
    <location>
        <begin position="22"/>
        <end position="1404"/>
    </location>
</feature>
<feature type="transmembrane region" description="Helical" evidence="2">
    <location>
        <begin position="111"/>
        <end position="130"/>
    </location>
</feature>
<gene>
    <name evidence="5" type="ordered locus">Tpau_0418</name>
</gene>
<feature type="transmembrane region" description="Helical" evidence="2">
    <location>
        <begin position="82"/>
        <end position="99"/>
    </location>
</feature>
<feature type="region of interest" description="Disordered" evidence="1">
    <location>
        <begin position="1081"/>
        <end position="1103"/>
    </location>
</feature>
<protein>
    <submittedName>
        <fullName evidence="5">Coagulation factor 5/8 type domain protein</fullName>
    </submittedName>
</protein>
<dbReference type="STRING" id="521096.Tpau_0418"/>
<dbReference type="eggNOG" id="COG4981">
    <property type="taxonomic scope" value="Bacteria"/>
</dbReference>
<evidence type="ECO:0000256" key="1">
    <source>
        <dbReference type="SAM" id="MobiDB-lite"/>
    </source>
</evidence>
<reference evidence="6" key="1">
    <citation type="submission" date="2010-03" db="EMBL/GenBank/DDBJ databases">
        <title>The complete chromosome of Tsukamurella paurometabola DSM 20162.</title>
        <authorList>
            <consortium name="US DOE Joint Genome Institute (JGI-PGF)"/>
            <person name="Lucas S."/>
            <person name="Copeland A."/>
            <person name="Lapidus A."/>
            <person name="Glavina del Rio T."/>
            <person name="Dalin E."/>
            <person name="Tice H."/>
            <person name="Bruce D."/>
            <person name="Goodwin L."/>
            <person name="Pitluck S."/>
            <person name="Kyrpides N."/>
            <person name="Mavromatis K."/>
            <person name="Ivanova N."/>
            <person name="Mikhailova N."/>
            <person name="Munk A.C."/>
            <person name="Brettin T."/>
            <person name="Detter J.C."/>
            <person name="Tapia R."/>
            <person name="Han C."/>
            <person name="Larimer F."/>
            <person name="Land M."/>
            <person name="Hauser L."/>
            <person name="Markowitz V."/>
            <person name="Cheng J.-F."/>
            <person name="Hugenholtz P."/>
            <person name="Woyke T."/>
            <person name="Wu D."/>
            <person name="Jando M."/>
            <person name="Brambilla E."/>
            <person name="Klenk H.-P."/>
            <person name="Eisen J.A."/>
        </authorList>
    </citation>
    <scope>NUCLEOTIDE SEQUENCE [LARGE SCALE GENOMIC DNA]</scope>
    <source>
        <strain evidence="6">ATCC 8368 / DSM 20162 / CCUG 35730 / CIP 100753 / JCM 10117 / KCTC 9821 / NBRC 16120 / NCIMB 702349 / NCTC 13040</strain>
    </source>
</reference>
<feature type="transmembrane region" description="Helical" evidence="2">
    <location>
        <begin position="355"/>
        <end position="373"/>
    </location>
</feature>
<name>D5URK6_TSUPD</name>
<dbReference type="InterPro" id="IPR000421">
    <property type="entry name" value="FA58C"/>
</dbReference>
<feature type="compositionally biased region" description="Low complexity" evidence="1">
    <location>
        <begin position="938"/>
        <end position="949"/>
    </location>
</feature>
<keyword evidence="2" id="KW-0472">Membrane</keyword>